<accession>A0ABS8P471</accession>
<evidence type="ECO:0000313" key="2">
    <source>
        <dbReference type="EMBL" id="MCD2192335.1"/>
    </source>
</evidence>
<dbReference type="EMBL" id="JAJNDB010000001">
    <property type="protein sequence ID" value="MCD2192335.1"/>
    <property type="molecule type" value="Genomic_DNA"/>
</dbReference>
<gene>
    <name evidence="2" type="ORF">LQ327_02850</name>
</gene>
<feature type="compositionally biased region" description="Basic and acidic residues" evidence="1">
    <location>
        <begin position="71"/>
        <end position="85"/>
    </location>
</feature>
<feature type="region of interest" description="Disordered" evidence="1">
    <location>
        <begin position="1"/>
        <end position="110"/>
    </location>
</feature>
<name>A0ABS8P471_9PSEU</name>
<reference evidence="2 3" key="1">
    <citation type="submission" date="2021-11" db="EMBL/GenBank/DDBJ databases">
        <title>Draft genome sequence of Actinomycetospora sp. SF1 isolated from the rhizosphere soil.</title>
        <authorList>
            <person name="Duangmal K."/>
            <person name="Chantavorakit T."/>
        </authorList>
    </citation>
    <scope>NUCLEOTIDE SEQUENCE [LARGE SCALE GENOMIC DNA]</scope>
    <source>
        <strain evidence="2 3">TBRC 5722</strain>
    </source>
</reference>
<dbReference type="RefSeq" id="WP_230730012.1">
    <property type="nucleotide sequence ID" value="NZ_JAJNDB010000001.1"/>
</dbReference>
<feature type="compositionally biased region" description="Basic and acidic residues" evidence="1">
    <location>
        <begin position="30"/>
        <end position="44"/>
    </location>
</feature>
<keyword evidence="3" id="KW-1185">Reference proteome</keyword>
<comment type="caution">
    <text evidence="2">The sequence shown here is derived from an EMBL/GenBank/DDBJ whole genome shotgun (WGS) entry which is preliminary data.</text>
</comment>
<evidence type="ECO:0000256" key="1">
    <source>
        <dbReference type="SAM" id="MobiDB-lite"/>
    </source>
</evidence>
<proteinExistence type="predicted"/>
<dbReference type="Proteomes" id="UP001199469">
    <property type="component" value="Unassembled WGS sequence"/>
</dbReference>
<evidence type="ECO:0000313" key="3">
    <source>
        <dbReference type="Proteomes" id="UP001199469"/>
    </source>
</evidence>
<protein>
    <submittedName>
        <fullName evidence="2">Uncharacterized protein</fullName>
    </submittedName>
</protein>
<sequence>MFRSTAPRATPQPTHADDRATPRGRHHRAVRDQEKRARQDAVERARRRTSQVDAYQAVSGPIPTATPARRSAPERIDNVRARRDPLTSPFPAAPSLPGARRPQRTPARTG</sequence>
<organism evidence="2 3">
    <name type="scientific">Actinomycetospora endophytica</name>
    <dbReference type="NCBI Taxonomy" id="2291215"/>
    <lineage>
        <taxon>Bacteria</taxon>
        <taxon>Bacillati</taxon>
        <taxon>Actinomycetota</taxon>
        <taxon>Actinomycetes</taxon>
        <taxon>Pseudonocardiales</taxon>
        <taxon>Pseudonocardiaceae</taxon>
        <taxon>Actinomycetospora</taxon>
    </lineage>
</organism>